<dbReference type="GO" id="GO:0005886">
    <property type="term" value="C:plasma membrane"/>
    <property type="evidence" value="ECO:0007669"/>
    <property type="project" value="UniProtKB-SubCell"/>
</dbReference>
<evidence type="ECO:0000256" key="1">
    <source>
        <dbReference type="ARBA" id="ARBA00004377"/>
    </source>
</evidence>
<evidence type="ECO:0000256" key="2">
    <source>
        <dbReference type="ARBA" id="ARBA00021549"/>
    </source>
</evidence>
<evidence type="ECO:0000256" key="3">
    <source>
        <dbReference type="ARBA" id="ARBA00022475"/>
    </source>
</evidence>
<reference evidence="13 14" key="1">
    <citation type="submission" date="2019-04" db="EMBL/GenBank/DDBJ databases">
        <title>Azoarcus nasutitermitis sp. nov. isolated from termite nest.</title>
        <authorList>
            <person name="Lin S.-Y."/>
            <person name="Hameed A."/>
            <person name="Hsu Y.-H."/>
            <person name="Young C.-C."/>
        </authorList>
    </citation>
    <scope>NUCLEOTIDE SEQUENCE [LARGE SCALE GENOMIC DNA]</scope>
    <source>
        <strain evidence="13 14">CC-YHH838</strain>
    </source>
</reference>
<keyword evidence="3" id="KW-1003">Cell membrane</keyword>
<dbReference type="OrthoDB" id="8592199at2"/>
<dbReference type="GO" id="GO:0015627">
    <property type="term" value="C:type II protein secretion system complex"/>
    <property type="evidence" value="ECO:0007669"/>
    <property type="project" value="InterPro"/>
</dbReference>
<comment type="similarity">
    <text evidence="9">Belongs to the GSP H family.</text>
</comment>
<keyword evidence="7 11" id="KW-1133">Transmembrane helix</keyword>
<gene>
    <name evidence="13" type="ORF">E6C76_01305</name>
</gene>
<keyword evidence="6 11" id="KW-0812">Transmembrane</keyword>
<accession>A0A4S4B4E9</accession>
<dbReference type="Proteomes" id="UP000308430">
    <property type="component" value="Unassembled WGS sequence"/>
</dbReference>
<evidence type="ECO:0000313" key="13">
    <source>
        <dbReference type="EMBL" id="THF67562.1"/>
    </source>
</evidence>
<evidence type="ECO:0000256" key="9">
    <source>
        <dbReference type="ARBA" id="ARBA00025772"/>
    </source>
</evidence>
<name>A0A4S4B4E9_9RHOO</name>
<comment type="subcellular location">
    <subcellularLocation>
        <location evidence="1">Cell inner membrane</location>
        <topology evidence="1">Single-pass membrane protein</topology>
    </subcellularLocation>
</comment>
<keyword evidence="8 11" id="KW-0472">Membrane</keyword>
<keyword evidence="5" id="KW-0997">Cell inner membrane</keyword>
<dbReference type="InterPro" id="IPR022346">
    <property type="entry name" value="T2SS_GspH"/>
</dbReference>
<feature type="transmembrane region" description="Helical" evidence="11">
    <location>
        <begin position="12"/>
        <end position="35"/>
    </location>
</feature>
<evidence type="ECO:0000259" key="12">
    <source>
        <dbReference type="Pfam" id="PF12019"/>
    </source>
</evidence>
<dbReference type="AlphaFoldDB" id="A0A4S4B4E9"/>
<keyword evidence="14" id="KW-1185">Reference proteome</keyword>
<feature type="domain" description="General secretion pathway GspH" evidence="12">
    <location>
        <begin position="46"/>
        <end position="167"/>
    </location>
</feature>
<dbReference type="SUPFAM" id="SSF54523">
    <property type="entry name" value="Pili subunits"/>
    <property type="match status" value="1"/>
</dbReference>
<dbReference type="GO" id="GO:0015628">
    <property type="term" value="P:protein secretion by the type II secretion system"/>
    <property type="evidence" value="ECO:0007669"/>
    <property type="project" value="InterPro"/>
</dbReference>
<evidence type="ECO:0000256" key="4">
    <source>
        <dbReference type="ARBA" id="ARBA00022481"/>
    </source>
</evidence>
<evidence type="ECO:0000256" key="10">
    <source>
        <dbReference type="ARBA" id="ARBA00030775"/>
    </source>
</evidence>
<evidence type="ECO:0000256" key="11">
    <source>
        <dbReference type="SAM" id="Phobius"/>
    </source>
</evidence>
<keyword evidence="4" id="KW-0488">Methylation</keyword>
<evidence type="ECO:0000256" key="6">
    <source>
        <dbReference type="ARBA" id="ARBA00022692"/>
    </source>
</evidence>
<proteinExistence type="inferred from homology"/>
<comment type="caution">
    <text evidence="13">The sequence shown here is derived from an EMBL/GenBank/DDBJ whole genome shotgun (WGS) entry which is preliminary data.</text>
</comment>
<dbReference type="EMBL" id="SSOC01000001">
    <property type="protein sequence ID" value="THF67562.1"/>
    <property type="molecule type" value="Genomic_DNA"/>
</dbReference>
<sequence>MQERCAAARGWSLIELMGVVAVLAVLAGMAVPSFAGIMERNRVVTATADLHAALFYTRSEAIRRGGRVTLCASADGAACSPGEGWGVGWIVFADGNGDGLRQPLEPLLRTGQPAPQGIRIAGNGPLRDHVSYLPNGIGRQASGALPIGSIAVCAARAGRRIVISASGRPRVERADNC</sequence>
<organism evidence="13 14">
    <name type="scientific">Pseudothauera nasutitermitis</name>
    <dbReference type="NCBI Taxonomy" id="2565930"/>
    <lineage>
        <taxon>Bacteria</taxon>
        <taxon>Pseudomonadati</taxon>
        <taxon>Pseudomonadota</taxon>
        <taxon>Betaproteobacteria</taxon>
        <taxon>Rhodocyclales</taxon>
        <taxon>Zoogloeaceae</taxon>
        <taxon>Pseudothauera</taxon>
    </lineage>
</organism>
<evidence type="ECO:0000256" key="7">
    <source>
        <dbReference type="ARBA" id="ARBA00022989"/>
    </source>
</evidence>
<dbReference type="InterPro" id="IPR045584">
    <property type="entry name" value="Pilin-like"/>
</dbReference>
<evidence type="ECO:0000256" key="5">
    <source>
        <dbReference type="ARBA" id="ARBA00022519"/>
    </source>
</evidence>
<evidence type="ECO:0000256" key="8">
    <source>
        <dbReference type="ARBA" id="ARBA00023136"/>
    </source>
</evidence>
<evidence type="ECO:0000313" key="14">
    <source>
        <dbReference type="Proteomes" id="UP000308430"/>
    </source>
</evidence>
<dbReference type="Gene3D" id="3.55.40.10">
    <property type="entry name" value="minor pseudopilin epsh domain"/>
    <property type="match status" value="1"/>
</dbReference>
<dbReference type="Pfam" id="PF12019">
    <property type="entry name" value="GspH"/>
    <property type="match status" value="1"/>
</dbReference>
<protein>
    <recommendedName>
        <fullName evidence="2">Type II secretion system protein H</fullName>
    </recommendedName>
    <alternativeName>
        <fullName evidence="10">General secretion pathway protein H</fullName>
    </alternativeName>
</protein>